<evidence type="ECO:0000313" key="7">
    <source>
        <dbReference type="EMBL" id="PLW69212.1"/>
    </source>
</evidence>
<dbReference type="InterPro" id="IPR050223">
    <property type="entry name" value="D-isomer_2-hydroxyacid_DH"/>
</dbReference>
<dbReference type="PROSITE" id="PS00671">
    <property type="entry name" value="D_2_HYDROXYACID_DH_3"/>
    <property type="match status" value="1"/>
</dbReference>
<dbReference type="AlphaFoldDB" id="A0A2N5X409"/>
<accession>A0A2N5X409</accession>
<sequence>MHSDKNKKVLVTHQLPGDRIHDLSAHCEMNVWMDPGLLSPESLREELAGCSGLVCLLTDRIDAELIAANPALEFVSSMSVGVDHIDVKALTARGIPVGHTPGVLVDTTADTAFALMLAAARRVVEADHFIRVGNWTQENAWAPDFFTGKDVSGATLGIVGLGEIGQAMARRAAGFGMEVLAWNRSPRQVTGITSVSLDELLQRSDFVSVHVALNDDTRGLLDARRIGLMKPGAVLVNTARGGIVDEAALAAALSSGQLSAAAIDVFETEPVPLDNPLLALPNVVVAPHIGSATTLTRAKMADIAAINAIAALSGEPMPHCVNPEVYRG</sequence>
<dbReference type="RefSeq" id="WP_075999986.1">
    <property type="nucleotide sequence ID" value="NZ_PKUS01000008.1"/>
</dbReference>
<dbReference type="InterPro" id="IPR006139">
    <property type="entry name" value="D-isomer_2_OHA_DH_cat_dom"/>
</dbReference>
<comment type="caution">
    <text evidence="7">The sequence shown here is derived from an EMBL/GenBank/DDBJ whole genome shotgun (WGS) entry which is preliminary data.</text>
</comment>
<dbReference type="Pfam" id="PF00389">
    <property type="entry name" value="2-Hacid_dh"/>
    <property type="match status" value="1"/>
</dbReference>
<dbReference type="InterPro" id="IPR029753">
    <property type="entry name" value="D-isomer_DH_CS"/>
</dbReference>
<reference evidence="7 8" key="1">
    <citation type="submission" date="2018-01" db="EMBL/GenBank/DDBJ databases">
        <title>The draft genome sequence of Halioglobus lutimaris HF004.</title>
        <authorList>
            <person name="Du Z.-J."/>
            <person name="Shi M.-J."/>
        </authorList>
    </citation>
    <scope>NUCLEOTIDE SEQUENCE [LARGE SCALE GENOMIC DNA]</scope>
    <source>
        <strain evidence="7 8">HF004</strain>
    </source>
</reference>
<dbReference type="PANTHER" id="PTHR10996">
    <property type="entry name" value="2-HYDROXYACID DEHYDROGENASE-RELATED"/>
    <property type="match status" value="1"/>
</dbReference>
<dbReference type="GO" id="GO:0016618">
    <property type="term" value="F:hydroxypyruvate reductase [NAD(P)H] activity"/>
    <property type="evidence" value="ECO:0007669"/>
    <property type="project" value="TreeGrafter"/>
</dbReference>
<gene>
    <name evidence="7" type="ORF">C0039_09115</name>
</gene>
<dbReference type="InterPro" id="IPR036291">
    <property type="entry name" value="NAD(P)-bd_dom_sf"/>
</dbReference>
<dbReference type="SUPFAM" id="SSF52283">
    <property type="entry name" value="Formate/glycerate dehydrogenase catalytic domain-like"/>
    <property type="match status" value="1"/>
</dbReference>
<dbReference type="CDD" id="cd05301">
    <property type="entry name" value="GDH"/>
    <property type="match status" value="1"/>
</dbReference>
<evidence type="ECO:0000256" key="3">
    <source>
        <dbReference type="ARBA" id="ARBA00023027"/>
    </source>
</evidence>
<dbReference type="OrthoDB" id="9805416at2"/>
<dbReference type="Proteomes" id="UP000235005">
    <property type="component" value="Unassembled WGS sequence"/>
</dbReference>
<proteinExistence type="inferred from homology"/>
<dbReference type="PANTHER" id="PTHR10996:SF257">
    <property type="entry name" value="GLYOXYLATE REDUCTASE 1"/>
    <property type="match status" value="1"/>
</dbReference>
<dbReference type="GO" id="GO:0005829">
    <property type="term" value="C:cytosol"/>
    <property type="evidence" value="ECO:0007669"/>
    <property type="project" value="TreeGrafter"/>
</dbReference>
<evidence type="ECO:0000256" key="1">
    <source>
        <dbReference type="ARBA" id="ARBA00005854"/>
    </source>
</evidence>
<evidence type="ECO:0000259" key="6">
    <source>
        <dbReference type="Pfam" id="PF02826"/>
    </source>
</evidence>
<evidence type="ECO:0000256" key="4">
    <source>
        <dbReference type="RuleBase" id="RU003719"/>
    </source>
</evidence>
<protein>
    <submittedName>
        <fullName evidence="7">D-glycerate dehydrogenase</fullName>
    </submittedName>
</protein>
<feature type="domain" description="D-isomer specific 2-hydroxyacid dehydrogenase NAD-binding" evidence="6">
    <location>
        <begin position="113"/>
        <end position="290"/>
    </location>
</feature>
<dbReference type="SUPFAM" id="SSF51735">
    <property type="entry name" value="NAD(P)-binding Rossmann-fold domains"/>
    <property type="match status" value="1"/>
</dbReference>
<comment type="similarity">
    <text evidence="1 4">Belongs to the D-isomer specific 2-hydroxyacid dehydrogenase family.</text>
</comment>
<dbReference type="EMBL" id="PKUS01000008">
    <property type="protein sequence ID" value="PLW69212.1"/>
    <property type="molecule type" value="Genomic_DNA"/>
</dbReference>
<dbReference type="GO" id="GO:0051287">
    <property type="term" value="F:NAD binding"/>
    <property type="evidence" value="ECO:0007669"/>
    <property type="project" value="InterPro"/>
</dbReference>
<keyword evidence="3" id="KW-0520">NAD</keyword>
<dbReference type="Gene3D" id="3.40.50.720">
    <property type="entry name" value="NAD(P)-binding Rossmann-like Domain"/>
    <property type="match status" value="2"/>
</dbReference>
<dbReference type="FunFam" id="3.40.50.720:FF:000203">
    <property type="entry name" value="D-3-phosphoglycerate dehydrogenase (SerA)"/>
    <property type="match status" value="1"/>
</dbReference>
<dbReference type="GO" id="GO:0030267">
    <property type="term" value="F:glyoxylate reductase (NADPH) activity"/>
    <property type="evidence" value="ECO:0007669"/>
    <property type="project" value="TreeGrafter"/>
</dbReference>
<keyword evidence="8" id="KW-1185">Reference proteome</keyword>
<keyword evidence="2 4" id="KW-0560">Oxidoreductase</keyword>
<feature type="domain" description="D-isomer specific 2-hydroxyacid dehydrogenase catalytic" evidence="5">
    <location>
        <begin position="9"/>
        <end position="322"/>
    </location>
</feature>
<dbReference type="Pfam" id="PF02826">
    <property type="entry name" value="2-Hacid_dh_C"/>
    <property type="match status" value="1"/>
</dbReference>
<evidence type="ECO:0000259" key="5">
    <source>
        <dbReference type="Pfam" id="PF00389"/>
    </source>
</evidence>
<evidence type="ECO:0000313" key="8">
    <source>
        <dbReference type="Proteomes" id="UP000235005"/>
    </source>
</evidence>
<organism evidence="7 8">
    <name type="scientific">Pseudohalioglobus lutimaris</name>
    <dbReference type="NCBI Taxonomy" id="1737061"/>
    <lineage>
        <taxon>Bacteria</taxon>
        <taxon>Pseudomonadati</taxon>
        <taxon>Pseudomonadota</taxon>
        <taxon>Gammaproteobacteria</taxon>
        <taxon>Cellvibrionales</taxon>
        <taxon>Halieaceae</taxon>
        <taxon>Pseudohalioglobus</taxon>
    </lineage>
</organism>
<dbReference type="InterPro" id="IPR006140">
    <property type="entry name" value="D-isomer_DH_NAD-bd"/>
</dbReference>
<evidence type="ECO:0000256" key="2">
    <source>
        <dbReference type="ARBA" id="ARBA00023002"/>
    </source>
</evidence>
<name>A0A2N5X409_9GAMM</name>